<keyword evidence="2" id="KW-1185">Reference proteome</keyword>
<protein>
    <submittedName>
        <fullName evidence="1">Uncharacterized protein</fullName>
    </submittedName>
</protein>
<dbReference type="AlphaFoldDB" id="A0AAV1RX58"/>
<proteinExistence type="predicted"/>
<comment type="caution">
    <text evidence="1">The sequence shown here is derived from an EMBL/GenBank/DDBJ whole genome shotgun (WGS) entry which is preliminary data.</text>
</comment>
<gene>
    <name evidence="1" type="ORF">DCAF_LOCUS15193</name>
</gene>
<organism evidence="1 2">
    <name type="scientific">Dovyalis caffra</name>
    <dbReference type="NCBI Taxonomy" id="77055"/>
    <lineage>
        <taxon>Eukaryota</taxon>
        <taxon>Viridiplantae</taxon>
        <taxon>Streptophyta</taxon>
        <taxon>Embryophyta</taxon>
        <taxon>Tracheophyta</taxon>
        <taxon>Spermatophyta</taxon>
        <taxon>Magnoliopsida</taxon>
        <taxon>eudicotyledons</taxon>
        <taxon>Gunneridae</taxon>
        <taxon>Pentapetalae</taxon>
        <taxon>rosids</taxon>
        <taxon>fabids</taxon>
        <taxon>Malpighiales</taxon>
        <taxon>Salicaceae</taxon>
        <taxon>Flacourtieae</taxon>
        <taxon>Dovyalis</taxon>
    </lineage>
</organism>
<dbReference type="EMBL" id="CAWUPB010001159">
    <property type="protein sequence ID" value="CAK7340112.1"/>
    <property type="molecule type" value="Genomic_DNA"/>
</dbReference>
<evidence type="ECO:0000313" key="1">
    <source>
        <dbReference type="EMBL" id="CAK7340112.1"/>
    </source>
</evidence>
<reference evidence="1 2" key="1">
    <citation type="submission" date="2024-01" db="EMBL/GenBank/DDBJ databases">
        <authorList>
            <person name="Waweru B."/>
        </authorList>
    </citation>
    <scope>NUCLEOTIDE SEQUENCE [LARGE SCALE GENOMIC DNA]</scope>
</reference>
<sequence>MNFTSANIASIKQIRGPVAVREANSSRSFQEQEVGHRVPCELVKVHWRDFAVHYKEAGCVEMIRRDLFTSHWKSYFERTNGFKPCYEGGTDGGERMLNDDGCTTTPLTDAIEKNLRCAWQKCALMAWPLIRHQPGKKDPTFLTREGIETTRVWDQTSIQGVVELAKQERTGNKSVHGNVFGDAAISKSLEHHRLLPLEAKFSLFVKDVYQKKDEMEIINLSSNSNCNAPNRAKTCLIFIQFDSGKIAWSVSMLVLAGNGISSKYGCVSYSSSYLRMSRLRGSNNGSLITTFVFF</sequence>
<accession>A0AAV1RX58</accession>
<name>A0AAV1RX58_9ROSI</name>
<evidence type="ECO:0000313" key="2">
    <source>
        <dbReference type="Proteomes" id="UP001314170"/>
    </source>
</evidence>
<dbReference type="Proteomes" id="UP001314170">
    <property type="component" value="Unassembled WGS sequence"/>
</dbReference>